<dbReference type="PANTHER" id="PTHR10587">
    <property type="entry name" value="GLYCOSYL TRANSFERASE-RELATED"/>
    <property type="match status" value="1"/>
</dbReference>
<dbReference type="RefSeq" id="WP_377722780.1">
    <property type="nucleotide sequence ID" value="NZ_JBHSAM010000036.1"/>
</dbReference>
<evidence type="ECO:0000313" key="4">
    <source>
        <dbReference type="Proteomes" id="UP001595715"/>
    </source>
</evidence>
<dbReference type="Proteomes" id="UP001595715">
    <property type="component" value="Unassembled WGS sequence"/>
</dbReference>
<proteinExistence type="predicted"/>
<keyword evidence="1" id="KW-0812">Transmembrane</keyword>
<dbReference type="InterPro" id="IPR002509">
    <property type="entry name" value="NODB_dom"/>
</dbReference>
<gene>
    <name evidence="3" type="ORF">ACFOZ8_31960</name>
</gene>
<dbReference type="EMBL" id="JBHSAM010000036">
    <property type="protein sequence ID" value="MFC4104246.1"/>
    <property type="molecule type" value="Genomic_DNA"/>
</dbReference>
<keyword evidence="1" id="KW-0472">Membrane</keyword>
<keyword evidence="1" id="KW-1133">Transmembrane helix</keyword>
<dbReference type="PROSITE" id="PS51677">
    <property type="entry name" value="NODB"/>
    <property type="match status" value="1"/>
</dbReference>
<keyword evidence="4" id="KW-1185">Reference proteome</keyword>
<feature type="transmembrane region" description="Helical" evidence="1">
    <location>
        <begin position="12"/>
        <end position="30"/>
    </location>
</feature>
<dbReference type="PANTHER" id="PTHR10587:SF125">
    <property type="entry name" value="POLYSACCHARIDE DEACETYLASE YHEN-RELATED"/>
    <property type="match status" value="1"/>
</dbReference>
<dbReference type="Gene3D" id="3.20.20.370">
    <property type="entry name" value="Glycoside hydrolase/deacetylase"/>
    <property type="match status" value="1"/>
</dbReference>
<dbReference type="CDD" id="cd10956">
    <property type="entry name" value="CE4_BH1302_like"/>
    <property type="match status" value="1"/>
</dbReference>
<feature type="domain" description="NodB homology" evidence="2">
    <location>
        <begin position="53"/>
        <end position="234"/>
    </location>
</feature>
<sequence>MHKQIRLLRRLLLITLGTVMGLALIGYGLIKLSGSREFQLYGGIVNHVETPEKAVALTFDDGPTGRTEEILAILNEADVKATFFLTGSEMEASPEATKRLIEAGHEIGNHSYSHTRMMFKSPSFVKEEIEQTDAIIRSYGYEGPIPFRPPYGKKLLVLPHYLKEHDRKTILWDVEPDSIGEIAGDAQRMIDHTIQHAKPGSIILLHVMYESRTPSMQAVKGIIDGLQAKGYAFKTVSDLMGK</sequence>
<organism evidence="3 4">
    <name type="scientific">Paenibacillus xanthanilyticus</name>
    <dbReference type="NCBI Taxonomy" id="1783531"/>
    <lineage>
        <taxon>Bacteria</taxon>
        <taxon>Bacillati</taxon>
        <taxon>Bacillota</taxon>
        <taxon>Bacilli</taxon>
        <taxon>Bacillales</taxon>
        <taxon>Paenibacillaceae</taxon>
        <taxon>Paenibacillus</taxon>
    </lineage>
</organism>
<evidence type="ECO:0000313" key="3">
    <source>
        <dbReference type="EMBL" id="MFC4104246.1"/>
    </source>
</evidence>
<protein>
    <submittedName>
        <fullName evidence="3">Polysaccharide deacetylase family protein</fullName>
    </submittedName>
</protein>
<evidence type="ECO:0000259" key="2">
    <source>
        <dbReference type="PROSITE" id="PS51677"/>
    </source>
</evidence>
<name>A0ABV8KDZ5_9BACL</name>
<dbReference type="InterPro" id="IPR011330">
    <property type="entry name" value="Glyco_hydro/deAcase_b/a-brl"/>
</dbReference>
<dbReference type="Pfam" id="PF01522">
    <property type="entry name" value="Polysacc_deac_1"/>
    <property type="match status" value="1"/>
</dbReference>
<accession>A0ABV8KDZ5</accession>
<comment type="caution">
    <text evidence="3">The sequence shown here is derived from an EMBL/GenBank/DDBJ whole genome shotgun (WGS) entry which is preliminary data.</text>
</comment>
<reference evidence="4" key="1">
    <citation type="journal article" date="2019" name="Int. J. Syst. Evol. Microbiol.">
        <title>The Global Catalogue of Microorganisms (GCM) 10K type strain sequencing project: providing services to taxonomists for standard genome sequencing and annotation.</title>
        <authorList>
            <consortium name="The Broad Institute Genomics Platform"/>
            <consortium name="The Broad Institute Genome Sequencing Center for Infectious Disease"/>
            <person name="Wu L."/>
            <person name="Ma J."/>
        </authorList>
    </citation>
    <scope>NUCLEOTIDE SEQUENCE [LARGE SCALE GENOMIC DNA]</scope>
    <source>
        <strain evidence="4">IBRC-M 10987</strain>
    </source>
</reference>
<dbReference type="SUPFAM" id="SSF88713">
    <property type="entry name" value="Glycoside hydrolase/deacetylase"/>
    <property type="match status" value="1"/>
</dbReference>
<dbReference type="InterPro" id="IPR050248">
    <property type="entry name" value="Polysacc_deacetylase_ArnD"/>
</dbReference>
<evidence type="ECO:0000256" key="1">
    <source>
        <dbReference type="SAM" id="Phobius"/>
    </source>
</evidence>